<proteinExistence type="predicted"/>
<organism evidence="1 2">
    <name type="scientific">Manihot esculenta</name>
    <name type="common">Cassava</name>
    <name type="synonym">Jatropha manihot</name>
    <dbReference type="NCBI Taxonomy" id="3983"/>
    <lineage>
        <taxon>Eukaryota</taxon>
        <taxon>Viridiplantae</taxon>
        <taxon>Streptophyta</taxon>
        <taxon>Embryophyta</taxon>
        <taxon>Tracheophyta</taxon>
        <taxon>Spermatophyta</taxon>
        <taxon>Magnoliopsida</taxon>
        <taxon>eudicotyledons</taxon>
        <taxon>Gunneridae</taxon>
        <taxon>Pentapetalae</taxon>
        <taxon>rosids</taxon>
        <taxon>fabids</taxon>
        <taxon>Malpighiales</taxon>
        <taxon>Euphorbiaceae</taxon>
        <taxon>Crotonoideae</taxon>
        <taxon>Manihoteae</taxon>
        <taxon>Manihot</taxon>
    </lineage>
</organism>
<accession>A0ACB7GIC2</accession>
<keyword evidence="2" id="KW-1185">Reference proteome</keyword>
<evidence type="ECO:0000313" key="1">
    <source>
        <dbReference type="EMBL" id="KAG8639485.1"/>
    </source>
</evidence>
<sequence>MERFFKKMSTNASSSLSVNQPNCEVDIKNLPSDSGLQPNIMRYSLDVRNQVRRTYLLKDGNRNRRFIVSWFDEFGSWLEYSITKNARSERGYDAFVTESFSNWRKKKNLREHVGNHNSNHNRCHLACQYLMNQTQHIEESISKQ</sequence>
<evidence type="ECO:0000313" key="2">
    <source>
        <dbReference type="Proteomes" id="UP000091857"/>
    </source>
</evidence>
<name>A0ACB7GIC2_MANES</name>
<dbReference type="Proteomes" id="UP000091857">
    <property type="component" value="Chromosome 14"/>
</dbReference>
<comment type="caution">
    <text evidence="1">The sequence shown here is derived from an EMBL/GenBank/DDBJ whole genome shotgun (WGS) entry which is preliminary data.</text>
</comment>
<protein>
    <submittedName>
        <fullName evidence="1">Uncharacterized protein</fullName>
    </submittedName>
</protein>
<gene>
    <name evidence="1" type="ORF">MANES_14G146932v8</name>
</gene>
<reference evidence="2" key="1">
    <citation type="journal article" date="2016" name="Nat. Biotechnol.">
        <title>Sequencing wild and cultivated cassava and related species reveals extensive interspecific hybridization and genetic diversity.</title>
        <authorList>
            <person name="Bredeson J.V."/>
            <person name="Lyons J.B."/>
            <person name="Prochnik S.E."/>
            <person name="Wu G.A."/>
            <person name="Ha C.M."/>
            <person name="Edsinger-Gonzales E."/>
            <person name="Grimwood J."/>
            <person name="Schmutz J."/>
            <person name="Rabbi I.Y."/>
            <person name="Egesi C."/>
            <person name="Nauluvula P."/>
            <person name="Lebot V."/>
            <person name="Ndunguru J."/>
            <person name="Mkamilo G."/>
            <person name="Bart R.S."/>
            <person name="Setter T.L."/>
            <person name="Gleadow R.M."/>
            <person name="Kulakow P."/>
            <person name="Ferguson M.E."/>
            <person name="Rounsley S."/>
            <person name="Rokhsar D.S."/>
        </authorList>
    </citation>
    <scope>NUCLEOTIDE SEQUENCE [LARGE SCALE GENOMIC DNA]</scope>
    <source>
        <strain evidence="2">cv. AM560-2</strain>
    </source>
</reference>
<dbReference type="EMBL" id="CM004400">
    <property type="protein sequence ID" value="KAG8639485.1"/>
    <property type="molecule type" value="Genomic_DNA"/>
</dbReference>